<accession>T0YIS4</accession>
<keyword evidence="2 4" id="KW-0689">Ribosomal protein</keyword>
<evidence type="ECO:0000256" key="1">
    <source>
        <dbReference type="ARBA" id="ARBA00006540"/>
    </source>
</evidence>
<dbReference type="InterPro" id="IPR045077">
    <property type="entry name" value="L3_arc_euk"/>
</dbReference>
<dbReference type="GO" id="GO:0003723">
    <property type="term" value="F:RNA binding"/>
    <property type="evidence" value="ECO:0007669"/>
    <property type="project" value="TreeGrafter"/>
</dbReference>
<proteinExistence type="inferred from homology"/>
<dbReference type="Pfam" id="PF00297">
    <property type="entry name" value="Ribosomal_L3"/>
    <property type="match status" value="1"/>
</dbReference>
<sequence>EVRVAGDALDERRAFALASLGKEFSAEQLAKEGEFLDVLGVTKGFGFQGHIQRWGVKLQPRKNSKHRRMIGTLGPHNPSFVSYRIPQAGQQGYHRRTQFNLRVLRVVADPRTDPITPAGGFPHYGDVRTACILLHGSVPGPAKRLLRFRTPIRSHVSAVEKVDIRYLSTRSKQG</sequence>
<evidence type="ECO:0000313" key="4">
    <source>
        <dbReference type="EMBL" id="EQD33058.1"/>
    </source>
</evidence>
<reference evidence="4" key="1">
    <citation type="submission" date="2013-08" db="EMBL/GenBank/DDBJ databases">
        <authorList>
            <person name="Mendez C."/>
            <person name="Richter M."/>
            <person name="Ferrer M."/>
            <person name="Sanchez J."/>
        </authorList>
    </citation>
    <scope>NUCLEOTIDE SEQUENCE</scope>
</reference>
<dbReference type="SUPFAM" id="SSF50447">
    <property type="entry name" value="Translation proteins"/>
    <property type="match status" value="1"/>
</dbReference>
<dbReference type="PANTHER" id="PTHR11363:SF5">
    <property type="entry name" value="LARGE RIBOSOMAL SUBUNIT PROTEIN UL3"/>
    <property type="match status" value="1"/>
</dbReference>
<evidence type="ECO:0000256" key="3">
    <source>
        <dbReference type="ARBA" id="ARBA00023274"/>
    </source>
</evidence>
<gene>
    <name evidence="4" type="ORF">B1B_17647</name>
</gene>
<dbReference type="GO" id="GO:0003735">
    <property type="term" value="F:structural constituent of ribosome"/>
    <property type="evidence" value="ECO:0007669"/>
    <property type="project" value="InterPro"/>
</dbReference>
<organism evidence="4">
    <name type="scientific">mine drainage metagenome</name>
    <dbReference type="NCBI Taxonomy" id="410659"/>
    <lineage>
        <taxon>unclassified sequences</taxon>
        <taxon>metagenomes</taxon>
        <taxon>ecological metagenomes</taxon>
    </lineage>
</organism>
<dbReference type="PANTHER" id="PTHR11363">
    <property type="entry name" value="60S RIBOSOMAL PROTEIN L3-RELATED"/>
    <property type="match status" value="1"/>
</dbReference>
<dbReference type="GO" id="GO:0022625">
    <property type="term" value="C:cytosolic large ribosomal subunit"/>
    <property type="evidence" value="ECO:0007669"/>
    <property type="project" value="TreeGrafter"/>
</dbReference>
<comment type="caution">
    <text evidence="4">The sequence shown here is derived from an EMBL/GenBank/DDBJ whole genome shotgun (WGS) entry which is preliminary data.</text>
</comment>
<keyword evidence="3" id="KW-0687">Ribonucleoprotein</keyword>
<dbReference type="AlphaFoldDB" id="T0YIS4"/>
<dbReference type="GO" id="GO:0006412">
    <property type="term" value="P:translation"/>
    <property type="evidence" value="ECO:0007669"/>
    <property type="project" value="InterPro"/>
</dbReference>
<dbReference type="InterPro" id="IPR000597">
    <property type="entry name" value="Ribosomal_uL3"/>
</dbReference>
<dbReference type="EMBL" id="AUZY01011795">
    <property type="protein sequence ID" value="EQD33058.1"/>
    <property type="molecule type" value="Genomic_DNA"/>
</dbReference>
<dbReference type="InterPro" id="IPR009000">
    <property type="entry name" value="Transl_B-barrel_sf"/>
</dbReference>
<comment type="similarity">
    <text evidence="1">Belongs to the universal ribosomal protein uL3 family.</text>
</comment>
<evidence type="ECO:0000256" key="2">
    <source>
        <dbReference type="ARBA" id="ARBA00022980"/>
    </source>
</evidence>
<feature type="non-terminal residue" evidence="4">
    <location>
        <position position="174"/>
    </location>
</feature>
<feature type="non-terminal residue" evidence="4">
    <location>
        <position position="1"/>
    </location>
</feature>
<protein>
    <submittedName>
        <fullName evidence="4">50S ribosomal protein L3P</fullName>
    </submittedName>
</protein>
<dbReference type="Gene3D" id="2.40.30.10">
    <property type="entry name" value="Translation factors"/>
    <property type="match status" value="1"/>
</dbReference>
<name>T0YIS4_9ZZZZ</name>
<reference evidence="4" key="2">
    <citation type="journal article" date="2014" name="ISME J.">
        <title>Microbial stratification in low pH oxic and suboxic macroscopic growths along an acid mine drainage.</title>
        <authorList>
            <person name="Mendez-Garcia C."/>
            <person name="Mesa V."/>
            <person name="Sprenger R.R."/>
            <person name="Richter M."/>
            <person name="Diez M.S."/>
            <person name="Solano J."/>
            <person name="Bargiela R."/>
            <person name="Golyshina O.V."/>
            <person name="Manteca A."/>
            <person name="Ramos J.L."/>
            <person name="Gallego J.R."/>
            <person name="Llorente I."/>
            <person name="Martins Dos Santos V.A."/>
            <person name="Jensen O.N."/>
            <person name="Pelaez A.I."/>
            <person name="Sanchez J."/>
            <person name="Ferrer M."/>
        </authorList>
    </citation>
    <scope>NUCLEOTIDE SEQUENCE</scope>
</reference>